<keyword evidence="5" id="KW-0732">Signal</keyword>
<dbReference type="InterPro" id="IPR048328">
    <property type="entry name" value="Dyp_perox_C"/>
</dbReference>
<protein>
    <recommendedName>
        <fullName evidence="10 13">Deferrochelatase</fullName>
        <ecNumber evidence="13">1.11.1.-</ecNumber>
    </recommendedName>
    <alternativeName>
        <fullName evidence="11 13">Peroxidase EfeB</fullName>
    </alternativeName>
</protein>
<comment type="function">
    <text evidence="13">Involved in the recovery of exogenous heme iron. Extracts iron from heme while preserving the protoporphyrin ring intact.</text>
</comment>
<dbReference type="InterPro" id="IPR006311">
    <property type="entry name" value="TAT_signal"/>
</dbReference>
<evidence type="ECO:0000256" key="8">
    <source>
        <dbReference type="ARBA" id="ARBA00023239"/>
    </source>
</evidence>
<dbReference type="InterPro" id="IPR006313">
    <property type="entry name" value="EfeB/EfeN"/>
</dbReference>
<dbReference type="EMBL" id="JACWMS010000003">
    <property type="protein sequence ID" value="MBD1321148.1"/>
    <property type="molecule type" value="Genomic_DNA"/>
</dbReference>
<keyword evidence="2 13" id="KW-0575">Peroxidase</keyword>
<dbReference type="Pfam" id="PF04261">
    <property type="entry name" value="Dyp_perox_N"/>
    <property type="match status" value="1"/>
</dbReference>
<feature type="domain" description="Dyp-type peroxidase N-terminal" evidence="14">
    <location>
        <begin position="61"/>
        <end position="225"/>
    </location>
</feature>
<keyword evidence="8" id="KW-0456">Lyase</keyword>
<dbReference type="InterPro" id="IPR006314">
    <property type="entry name" value="Dyp_peroxidase"/>
</dbReference>
<dbReference type="InterPro" id="IPR048327">
    <property type="entry name" value="Dyp_perox_N"/>
</dbReference>
<evidence type="ECO:0000256" key="6">
    <source>
        <dbReference type="ARBA" id="ARBA00023002"/>
    </source>
</evidence>
<evidence type="ECO:0000256" key="7">
    <source>
        <dbReference type="ARBA" id="ARBA00023004"/>
    </source>
</evidence>
<organism evidence="16 17">
    <name type="scientific">Gordonia hankookensis</name>
    <dbReference type="NCBI Taxonomy" id="589403"/>
    <lineage>
        <taxon>Bacteria</taxon>
        <taxon>Bacillati</taxon>
        <taxon>Actinomycetota</taxon>
        <taxon>Actinomycetes</taxon>
        <taxon>Mycobacteriales</taxon>
        <taxon>Gordoniaceae</taxon>
        <taxon>Gordonia</taxon>
    </lineage>
</organism>
<evidence type="ECO:0000313" key="16">
    <source>
        <dbReference type="EMBL" id="MBD1321148.1"/>
    </source>
</evidence>
<comment type="caution">
    <text evidence="16">The sequence shown here is derived from an EMBL/GenBank/DDBJ whole genome shotgun (WGS) entry which is preliminary data.</text>
</comment>
<keyword evidence="17" id="KW-1185">Reference proteome</keyword>
<keyword evidence="6 13" id="KW-0560">Oxidoreductase</keyword>
<evidence type="ECO:0000256" key="1">
    <source>
        <dbReference type="ARBA" id="ARBA00004196"/>
    </source>
</evidence>
<evidence type="ECO:0000256" key="2">
    <source>
        <dbReference type="ARBA" id="ARBA00022559"/>
    </source>
</evidence>
<evidence type="ECO:0000256" key="5">
    <source>
        <dbReference type="ARBA" id="ARBA00022729"/>
    </source>
</evidence>
<sequence>MSENTPPPAENSRRQRISRRALLGGAGVGVVAAAAGGAIGRATAAEDTNGSQVVAFRGERQAGIITAAQDRLHFVSFDVITDSRSDLVAMLQKWTVAAERMTRGEQTAPDGAVGLGDYTPPADTGEALGLDAANLTLTIGFGPGMFGPSASDPDRRDRFGIADRKPAALVDLPAFAAEKIESSRSFGDICVQACADDPQVAVHAIRNLARMGLGVVAVRWSQLGFGRTSSTTQSQDTPRNMFGFKDGTANLRAEDTDLLDRWVWVAKEDNPANAQWMTGGTYLVARRIRMDIEPWDRANLLEQEQIVGRLKGSGAPLGQQNEFDTPDFDVTSYGAPMIPRTAHVRLAHPDNLGGVQILRRGYNFTDGSDGFGHLDAGLFFIAFNRDTGKQFVPMQQVLSRQDAMTEYLIPNGSSVFAVPPGLRPGEWWGQGLFG</sequence>
<dbReference type="EC" id="1.11.1.-" evidence="13"/>
<dbReference type="PROSITE" id="PS51404">
    <property type="entry name" value="DYP_PEROXIDASE"/>
    <property type="match status" value="1"/>
</dbReference>
<evidence type="ECO:0000256" key="3">
    <source>
        <dbReference type="ARBA" id="ARBA00022617"/>
    </source>
</evidence>
<dbReference type="PROSITE" id="PS51318">
    <property type="entry name" value="TAT"/>
    <property type="match status" value="1"/>
</dbReference>
<dbReference type="NCBIfam" id="TIGR01413">
    <property type="entry name" value="Dyp_perox_fam"/>
    <property type="match status" value="1"/>
</dbReference>
<dbReference type="SUPFAM" id="SSF54909">
    <property type="entry name" value="Dimeric alpha+beta barrel"/>
    <property type="match status" value="1"/>
</dbReference>
<evidence type="ECO:0000256" key="12">
    <source>
        <dbReference type="ARBA" id="ARBA00048856"/>
    </source>
</evidence>
<evidence type="ECO:0000259" key="15">
    <source>
        <dbReference type="Pfam" id="PF20628"/>
    </source>
</evidence>
<feature type="domain" description="Dyp-type peroxidase C-terminal" evidence="15">
    <location>
        <begin position="237"/>
        <end position="421"/>
    </location>
</feature>
<keyword evidence="4 13" id="KW-0479">Metal-binding</keyword>
<keyword evidence="7 13" id="KW-0408">Iron</keyword>
<evidence type="ECO:0000256" key="10">
    <source>
        <dbReference type="ARBA" id="ARBA00033771"/>
    </source>
</evidence>
<dbReference type="RefSeq" id="WP_190267752.1">
    <property type="nucleotide sequence ID" value="NZ_BAABAD010000005.1"/>
</dbReference>
<accession>A0ABR7WFH6</accession>
<proteinExistence type="inferred from homology"/>
<keyword evidence="3 13" id="KW-0349">Heme</keyword>
<comment type="subcellular location">
    <subcellularLocation>
        <location evidence="1">Cell envelope</location>
    </subcellularLocation>
</comment>
<dbReference type="NCBIfam" id="TIGR01412">
    <property type="entry name" value="tat_substr_1"/>
    <property type="match status" value="1"/>
</dbReference>
<evidence type="ECO:0000256" key="11">
    <source>
        <dbReference type="ARBA" id="ARBA00033775"/>
    </source>
</evidence>
<evidence type="ECO:0000313" key="17">
    <source>
        <dbReference type="Proteomes" id="UP000602395"/>
    </source>
</evidence>
<comment type="catalytic activity">
    <reaction evidence="12">
        <text>heme b + 2 H(+) = protoporphyrin IX + Fe(2+)</text>
        <dbReference type="Rhea" id="RHEA:22584"/>
        <dbReference type="ChEBI" id="CHEBI:15378"/>
        <dbReference type="ChEBI" id="CHEBI:29033"/>
        <dbReference type="ChEBI" id="CHEBI:57306"/>
        <dbReference type="ChEBI" id="CHEBI:60344"/>
        <dbReference type="EC" id="4.98.1.1"/>
    </reaction>
    <physiologicalReaction direction="left-to-right" evidence="12">
        <dbReference type="Rhea" id="RHEA:22585"/>
    </physiologicalReaction>
</comment>
<evidence type="ECO:0000256" key="4">
    <source>
        <dbReference type="ARBA" id="ARBA00022723"/>
    </source>
</evidence>
<dbReference type="Pfam" id="PF20628">
    <property type="entry name" value="Dyp_perox_C"/>
    <property type="match status" value="1"/>
</dbReference>
<dbReference type="InterPro" id="IPR011008">
    <property type="entry name" value="Dimeric_a/b-barrel"/>
</dbReference>
<comment type="cofactor">
    <cofactor evidence="13">
        <name>heme b</name>
        <dbReference type="ChEBI" id="CHEBI:60344"/>
    </cofactor>
    <text evidence="13">Binds 1 heme b (iron(II)-protoporphyrin IX) group non-covalently per subunit.</text>
</comment>
<comment type="similarity">
    <text evidence="9 13">Belongs to the DyP-type peroxidase family.</text>
</comment>
<dbReference type="Proteomes" id="UP000602395">
    <property type="component" value="Unassembled WGS sequence"/>
</dbReference>
<evidence type="ECO:0000256" key="9">
    <source>
        <dbReference type="ARBA" id="ARBA00025737"/>
    </source>
</evidence>
<evidence type="ECO:0000256" key="13">
    <source>
        <dbReference type="RuleBase" id="RU365017"/>
    </source>
</evidence>
<evidence type="ECO:0000259" key="14">
    <source>
        <dbReference type="Pfam" id="PF04261"/>
    </source>
</evidence>
<gene>
    <name evidence="16" type="primary">efeB</name>
    <name evidence="16" type="ORF">IDF66_16295</name>
</gene>
<name>A0ABR7WFH6_9ACTN</name>
<dbReference type="PANTHER" id="PTHR30521">
    <property type="entry name" value="DEFERROCHELATASE/PEROXIDASE"/>
    <property type="match status" value="1"/>
</dbReference>
<reference evidence="16 17" key="1">
    <citation type="submission" date="2020-09" db="EMBL/GenBank/DDBJ databases">
        <title>Novel species in genus Gordonia.</title>
        <authorList>
            <person name="Zhang G."/>
        </authorList>
    </citation>
    <scope>NUCLEOTIDE SEQUENCE [LARGE SCALE GENOMIC DNA]</scope>
    <source>
        <strain evidence="16 17">ON-33</strain>
    </source>
</reference>
<dbReference type="PANTHER" id="PTHR30521:SF4">
    <property type="entry name" value="DEFERROCHELATASE"/>
    <property type="match status" value="1"/>
</dbReference>